<dbReference type="SUPFAM" id="SSF53335">
    <property type="entry name" value="S-adenosyl-L-methionine-dependent methyltransferases"/>
    <property type="match status" value="1"/>
</dbReference>
<gene>
    <name evidence="1" type="ORF">G4L39_05465</name>
</gene>
<evidence type="ECO:0000313" key="2">
    <source>
        <dbReference type="Proteomes" id="UP000477311"/>
    </source>
</evidence>
<protein>
    <submittedName>
        <fullName evidence="1">Class I SAM-dependent methyltransferase</fullName>
    </submittedName>
</protein>
<sequence>MNRMGGHSDSGEVRLRSRPVPRCWMCGRAGRVLYEGLPDRSFGAPGRWGFLRCEGPECGLVWLNPQPVPEDLAAAYTGYYTHAQPAPGPGWLRGLWEAAQRAYLSRRWGYPAGPAGRMGRVGLVLLSGLARLHPGGADELDAAAMYLSAPAGPARLLDVGCGSGVHLARMQQLGWTVEGVEVDAEAVEAARARGIPVRLGTLESQGYPDGWFDAVYSAHVLEHVHDPLGLLRECARVLKPGGRLVLLTPNVESLGHRRFGSAWLNLDPPRHLFLFSPGTLRRLAERAGLEVLSLRSTARNAWVYGALSRAIARTGRGEMSELGRPTAWVRGLLYQLRLRLRLRTDPNCGDELLLLARAAASGR</sequence>
<dbReference type="GO" id="GO:0032259">
    <property type="term" value="P:methylation"/>
    <property type="evidence" value="ECO:0007669"/>
    <property type="project" value="UniProtKB-KW"/>
</dbReference>
<keyword evidence="1" id="KW-0489">Methyltransferase</keyword>
<proteinExistence type="predicted"/>
<reference evidence="1 2" key="1">
    <citation type="submission" date="2020-02" db="EMBL/GenBank/DDBJ databases">
        <title>Draft genome sequence of Limisphaera ngatamarikiensis NGM72.4T, a thermophilic Verrucomicrobia grouped in subdivision 3.</title>
        <authorList>
            <person name="Carere C.R."/>
            <person name="Steen J."/>
            <person name="Hugenholtz P."/>
            <person name="Stott M.B."/>
        </authorList>
    </citation>
    <scope>NUCLEOTIDE SEQUENCE [LARGE SCALE GENOMIC DNA]</scope>
    <source>
        <strain evidence="1 2">NGM72.4</strain>
    </source>
</reference>
<accession>A0A6M1RMD6</accession>
<comment type="caution">
    <text evidence="1">The sequence shown here is derived from an EMBL/GenBank/DDBJ whole genome shotgun (WGS) entry which is preliminary data.</text>
</comment>
<dbReference type="Pfam" id="PF13489">
    <property type="entry name" value="Methyltransf_23"/>
    <property type="match status" value="1"/>
</dbReference>
<dbReference type="CDD" id="cd02440">
    <property type="entry name" value="AdoMet_MTases"/>
    <property type="match status" value="1"/>
</dbReference>
<dbReference type="GO" id="GO:0008168">
    <property type="term" value="F:methyltransferase activity"/>
    <property type="evidence" value="ECO:0007669"/>
    <property type="project" value="UniProtKB-KW"/>
</dbReference>
<name>A0A6M1RMD6_9BACT</name>
<dbReference type="Gene3D" id="3.40.50.150">
    <property type="entry name" value="Vaccinia Virus protein VP39"/>
    <property type="match status" value="1"/>
</dbReference>
<keyword evidence="1" id="KW-0808">Transferase</keyword>
<dbReference type="PANTHER" id="PTHR43861">
    <property type="entry name" value="TRANS-ACONITATE 2-METHYLTRANSFERASE-RELATED"/>
    <property type="match status" value="1"/>
</dbReference>
<keyword evidence="2" id="KW-1185">Reference proteome</keyword>
<dbReference type="Proteomes" id="UP000477311">
    <property type="component" value="Unassembled WGS sequence"/>
</dbReference>
<dbReference type="InterPro" id="IPR029063">
    <property type="entry name" value="SAM-dependent_MTases_sf"/>
</dbReference>
<dbReference type="AlphaFoldDB" id="A0A6M1RMD6"/>
<evidence type="ECO:0000313" key="1">
    <source>
        <dbReference type="EMBL" id="NGO38843.1"/>
    </source>
</evidence>
<dbReference type="EMBL" id="JAAKYA010000032">
    <property type="protein sequence ID" value="NGO38843.1"/>
    <property type="molecule type" value="Genomic_DNA"/>
</dbReference>
<organism evidence="1 2">
    <name type="scientific">Limisphaera ngatamarikiensis</name>
    <dbReference type="NCBI Taxonomy" id="1324935"/>
    <lineage>
        <taxon>Bacteria</taxon>
        <taxon>Pseudomonadati</taxon>
        <taxon>Verrucomicrobiota</taxon>
        <taxon>Verrucomicrobiia</taxon>
        <taxon>Limisphaerales</taxon>
        <taxon>Limisphaeraceae</taxon>
        <taxon>Limisphaera</taxon>
    </lineage>
</organism>